<evidence type="ECO:0000313" key="2">
    <source>
        <dbReference type="Proteomes" id="UP000005019"/>
    </source>
</evidence>
<accession>F5RBS3</accession>
<reference evidence="1 2" key="1">
    <citation type="journal article" date="2011" name="J. Bacteriol.">
        <title>Genome sequence of Methyloversatilis universalis FAM5T, a methylotrophic representative of the order Rhodocyclales.</title>
        <authorList>
            <person name="Kittichotirat W."/>
            <person name="Good N.M."/>
            <person name="Hall R."/>
            <person name="Bringel F."/>
            <person name="Lajus A."/>
            <person name="Medigue C."/>
            <person name="Smalley N.E."/>
            <person name="Beck D."/>
            <person name="Bumgarner R."/>
            <person name="Vuilleumier S."/>
            <person name="Kalyuzhnaya M.G."/>
        </authorList>
    </citation>
    <scope>NUCLEOTIDE SEQUENCE [LARGE SCALE GENOMIC DNA]</scope>
    <source>
        <strain evidence="2">ATCC BAA-1314 / JCM 13912 / FAM5</strain>
    </source>
</reference>
<comment type="caution">
    <text evidence="1">The sequence shown here is derived from an EMBL/GenBank/DDBJ whole genome shotgun (WGS) entry which is preliminary data.</text>
</comment>
<sequence>MDDGKEEANARLIAAAPDQNAALLHADGCFQAALFEGWIDALADGDIDRIRDIWSRRLSCAFELIPAAIEKAGGAA</sequence>
<name>F5RBS3_METUF</name>
<dbReference type="EMBL" id="AFHG01000044">
    <property type="protein sequence ID" value="EGK71940.1"/>
    <property type="molecule type" value="Genomic_DNA"/>
</dbReference>
<dbReference type="AlphaFoldDB" id="F5RBS3"/>
<proteinExistence type="predicted"/>
<evidence type="ECO:0000313" key="1">
    <source>
        <dbReference type="EMBL" id="EGK71940.1"/>
    </source>
</evidence>
<protein>
    <submittedName>
        <fullName evidence="1">Uncharacterized protein</fullName>
    </submittedName>
</protein>
<dbReference type="STRING" id="1000565.METUNv1_01718"/>
<keyword evidence="2" id="KW-1185">Reference proteome</keyword>
<dbReference type="Proteomes" id="UP000005019">
    <property type="component" value="Unassembled WGS sequence"/>
</dbReference>
<organism evidence="1 2">
    <name type="scientific">Methyloversatilis universalis (strain ATCC BAA-1314 / DSM 25237 / JCM 13912 / CCUG 52030 / FAM5)</name>
    <dbReference type="NCBI Taxonomy" id="1000565"/>
    <lineage>
        <taxon>Bacteria</taxon>
        <taxon>Pseudomonadati</taxon>
        <taxon>Pseudomonadota</taxon>
        <taxon>Betaproteobacteria</taxon>
        <taxon>Nitrosomonadales</taxon>
        <taxon>Sterolibacteriaceae</taxon>
        <taxon>Methyloversatilis</taxon>
    </lineage>
</organism>
<gene>
    <name evidence="1" type="ORF">METUNv1_01718</name>
</gene>